<dbReference type="GeneID" id="43683310"/>
<dbReference type="InterPro" id="IPR000073">
    <property type="entry name" value="AB_hydrolase_1"/>
</dbReference>
<accession>A0A099LTL7</accession>
<dbReference type="SUPFAM" id="SSF53474">
    <property type="entry name" value="alpha/beta-Hydrolases"/>
    <property type="match status" value="1"/>
</dbReference>
<dbReference type="EMBL" id="JMCG01000001">
    <property type="protein sequence ID" value="KGK11420.1"/>
    <property type="molecule type" value="Genomic_DNA"/>
</dbReference>
<dbReference type="AlphaFoldDB" id="A0A099LTL7"/>
<proteinExistence type="predicted"/>
<evidence type="ECO:0000313" key="3">
    <source>
        <dbReference type="Proteomes" id="UP000029994"/>
    </source>
</evidence>
<dbReference type="Proteomes" id="UP000029994">
    <property type="component" value="Unassembled WGS sequence"/>
</dbReference>
<organism evidence="2 3">
    <name type="scientific">Vibrio navarrensis</name>
    <dbReference type="NCBI Taxonomy" id="29495"/>
    <lineage>
        <taxon>Bacteria</taxon>
        <taxon>Pseudomonadati</taxon>
        <taxon>Pseudomonadota</taxon>
        <taxon>Gammaproteobacteria</taxon>
        <taxon>Vibrionales</taxon>
        <taxon>Vibrionaceae</taxon>
        <taxon>Vibrio</taxon>
    </lineage>
</organism>
<reference evidence="2 3" key="1">
    <citation type="submission" date="2014-04" db="EMBL/GenBank/DDBJ databases">
        <title>Genome sequencing of Vibrio navarrensis strains.</title>
        <authorList>
            <person name="Gladney L.M."/>
            <person name="Katz L.S."/>
            <person name="Marino-Ramirez L."/>
            <person name="Jordan I.K."/>
        </authorList>
    </citation>
    <scope>NUCLEOTIDE SEQUENCE [LARGE SCALE GENOMIC DNA]</scope>
    <source>
        <strain evidence="2 3">ATCC 51183</strain>
    </source>
</reference>
<name>A0A099LTL7_9VIBR</name>
<dbReference type="GO" id="GO:0016787">
    <property type="term" value="F:hydrolase activity"/>
    <property type="evidence" value="ECO:0007669"/>
    <property type="project" value="UniProtKB-KW"/>
</dbReference>
<keyword evidence="2" id="KW-0378">Hydrolase</keyword>
<feature type="domain" description="AB hydrolase-1" evidence="1">
    <location>
        <begin position="47"/>
        <end position="258"/>
    </location>
</feature>
<dbReference type="RefSeq" id="WP_039426804.1">
    <property type="nucleotide sequence ID" value="NZ_CAWPVW010000065.1"/>
</dbReference>
<dbReference type="eggNOG" id="COG2267">
    <property type="taxonomic scope" value="Bacteria"/>
</dbReference>
<dbReference type="PANTHER" id="PTHR43433">
    <property type="entry name" value="HYDROLASE, ALPHA/BETA FOLD FAMILY PROTEIN"/>
    <property type="match status" value="1"/>
</dbReference>
<evidence type="ECO:0000259" key="1">
    <source>
        <dbReference type="Pfam" id="PF12697"/>
    </source>
</evidence>
<sequence length="278" mass="30734">MEIQKIVLNGRQYRYRAYPSKHSDQFAIFLLGALQDIESVHAFSTRFATQLNCITIEVPGTGRTTPLDSTISIRDQAKMLKDLIHYLGIDKAHVMGFSYATAVAVELCDLWPNVLSLSICGGVPGIPSSGRFATKKMIAAAMESPVAFAKSFTHSLTITHPDIPRNSAIIRATEREVGKMEQERIDVFFENSVRLLVHTPANIENINIPCTICVGEFDPYVTKEVAQEFSAKLNRSHFIVIKNADHLVHLQHPDKVADILIAQAASSVALQKTFASLT</sequence>
<keyword evidence="3" id="KW-1185">Reference proteome</keyword>
<dbReference type="Gene3D" id="3.40.50.1820">
    <property type="entry name" value="alpha/beta hydrolase"/>
    <property type="match status" value="1"/>
</dbReference>
<dbReference type="STRING" id="29495.EA26_08905"/>
<dbReference type="InterPro" id="IPR050471">
    <property type="entry name" value="AB_hydrolase"/>
</dbReference>
<evidence type="ECO:0000313" key="2">
    <source>
        <dbReference type="EMBL" id="KGK11420.1"/>
    </source>
</evidence>
<dbReference type="InterPro" id="IPR029058">
    <property type="entry name" value="AB_hydrolase_fold"/>
</dbReference>
<protein>
    <submittedName>
        <fullName evidence="2">Alpha/beta hydrolase</fullName>
    </submittedName>
</protein>
<dbReference type="PANTHER" id="PTHR43433:SF5">
    <property type="entry name" value="AB HYDROLASE-1 DOMAIN-CONTAINING PROTEIN"/>
    <property type="match status" value="1"/>
</dbReference>
<comment type="caution">
    <text evidence="2">The sequence shown here is derived from an EMBL/GenBank/DDBJ whole genome shotgun (WGS) entry which is preliminary data.</text>
</comment>
<gene>
    <name evidence="2" type="ORF">EA26_08905</name>
</gene>
<dbReference type="Pfam" id="PF12697">
    <property type="entry name" value="Abhydrolase_6"/>
    <property type="match status" value="1"/>
</dbReference>